<name>A0AAF5PIS5_WUCBA</name>
<dbReference type="PRINTS" id="PR00193">
    <property type="entry name" value="MYOSINHEAVY"/>
</dbReference>
<dbReference type="PROSITE" id="PS51456">
    <property type="entry name" value="MYOSIN_MOTOR"/>
    <property type="match status" value="1"/>
</dbReference>
<dbReference type="InterPro" id="IPR036961">
    <property type="entry name" value="Kinesin_motor_dom_sf"/>
</dbReference>
<evidence type="ECO:0000256" key="7">
    <source>
        <dbReference type="ARBA" id="ARBA00023203"/>
    </source>
</evidence>
<dbReference type="SMART" id="SM00242">
    <property type="entry name" value="MYSc"/>
    <property type="match status" value="1"/>
</dbReference>
<evidence type="ECO:0000256" key="3">
    <source>
        <dbReference type="ARBA" id="ARBA00022840"/>
    </source>
</evidence>
<dbReference type="GO" id="GO:0005524">
    <property type="term" value="F:ATP binding"/>
    <property type="evidence" value="ECO:0007669"/>
    <property type="project" value="UniProtKB-UniRule"/>
</dbReference>
<protein>
    <recommendedName>
        <fullName evidence="11">Myosin motor domain-containing protein</fullName>
    </recommendedName>
</protein>
<dbReference type="Gene3D" id="1.10.10.820">
    <property type="match status" value="1"/>
</dbReference>
<feature type="coiled-coil region" evidence="9">
    <location>
        <begin position="831"/>
        <end position="1012"/>
    </location>
</feature>
<comment type="similarity">
    <text evidence="1 8">Belongs to the TRAFAC class myosin-kinesin ATPase superfamily. Myosin family.</text>
</comment>
<keyword evidence="7 8" id="KW-0009">Actin-binding</keyword>
<dbReference type="GO" id="GO:0016459">
    <property type="term" value="C:myosin complex"/>
    <property type="evidence" value="ECO:0007669"/>
    <property type="project" value="UniProtKB-KW"/>
</dbReference>
<keyword evidence="4 9" id="KW-0175">Coiled coil</keyword>
<dbReference type="Gene3D" id="1.20.58.530">
    <property type="match status" value="1"/>
</dbReference>
<keyword evidence="2 8" id="KW-0547">Nucleotide-binding</keyword>
<dbReference type="FunFam" id="1.10.10.820:FF:000001">
    <property type="entry name" value="Myosin heavy chain"/>
    <property type="match status" value="1"/>
</dbReference>
<evidence type="ECO:0000256" key="4">
    <source>
        <dbReference type="ARBA" id="ARBA00023054"/>
    </source>
</evidence>
<feature type="region of interest" description="Disordered" evidence="10">
    <location>
        <begin position="1450"/>
        <end position="1470"/>
    </location>
</feature>
<evidence type="ECO:0000256" key="1">
    <source>
        <dbReference type="ARBA" id="ARBA00008314"/>
    </source>
</evidence>
<dbReference type="InterPro" id="IPR001609">
    <property type="entry name" value="Myosin_head_motor_dom-like"/>
</dbReference>
<dbReference type="PANTHER" id="PTHR13140">
    <property type="entry name" value="MYOSIN"/>
    <property type="match status" value="1"/>
</dbReference>
<evidence type="ECO:0000256" key="8">
    <source>
        <dbReference type="PROSITE-ProRule" id="PRU00782"/>
    </source>
</evidence>
<dbReference type="GO" id="GO:0000146">
    <property type="term" value="F:microfilament motor activity"/>
    <property type="evidence" value="ECO:0007669"/>
    <property type="project" value="TreeGrafter"/>
</dbReference>
<organism evidence="12 13">
    <name type="scientific">Wuchereria bancrofti</name>
    <dbReference type="NCBI Taxonomy" id="6293"/>
    <lineage>
        <taxon>Eukaryota</taxon>
        <taxon>Metazoa</taxon>
        <taxon>Ecdysozoa</taxon>
        <taxon>Nematoda</taxon>
        <taxon>Chromadorea</taxon>
        <taxon>Rhabditida</taxon>
        <taxon>Spirurina</taxon>
        <taxon>Spiruromorpha</taxon>
        <taxon>Filarioidea</taxon>
        <taxon>Onchocercidae</taxon>
        <taxon>Wuchereria</taxon>
    </lineage>
</organism>
<keyword evidence="5 8" id="KW-0518">Myosin</keyword>
<evidence type="ECO:0000259" key="11">
    <source>
        <dbReference type="PROSITE" id="PS51456"/>
    </source>
</evidence>
<dbReference type="GO" id="GO:0007015">
    <property type="term" value="P:actin filament organization"/>
    <property type="evidence" value="ECO:0007669"/>
    <property type="project" value="TreeGrafter"/>
</dbReference>
<evidence type="ECO:0000313" key="12">
    <source>
        <dbReference type="Proteomes" id="UP000093561"/>
    </source>
</evidence>
<dbReference type="Gene3D" id="1.20.5.4820">
    <property type="match status" value="1"/>
</dbReference>
<evidence type="ECO:0000256" key="9">
    <source>
        <dbReference type="SAM" id="Coils"/>
    </source>
</evidence>
<keyword evidence="6 8" id="KW-0505">Motor protein</keyword>
<dbReference type="Proteomes" id="UP000093561">
    <property type="component" value="Unassembled WGS sequence"/>
</dbReference>
<dbReference type="SUPFAM" id="SSF52540">
    <property type="entry name" value="P-loop containing nucleoside triphosphate hydrolases"/>
    <property type="match status" value="1"/>
</dbReference>
<dbReference type="WBParaSite" id="mrna-Wban_01244">
    <property type="protein sequence ID" value="mrna-Wban_01244"/>
    <property type="gene ID" value="Wban_01244"/>
</dbReference>
<dbReference type="InterPro" id="IPR027417">
    <property type="entry name" value="P-loop_NTPase"/>
</dbReference>
<evidence type="ECO:0000256" key="10">
    <source>
        <dbReference type="SAM" id="MobiDB-lite"/>
    </source>
</evidence>
<reference evidence="13" key="3">
    <citation type="submission" date="2024-02" db="UniProtKB">
        <authorList>
            <consortium name="WormBaseParasite"/>
        </authorList>
    </citation>
    <scope>IDENTIFICATION</scope>
    <source>
        <strain evidence="13">pt0022</strain>
    </source>
</reference>
<dbReference type="GO" id="GO:0016020">
    <property type="term" value="C:membrane"/>
    <property type="evidence" value="ECO:0007669"/>
    <property type="project" value="TreeGrafter"/>
</dbReference>
<evidence type="ECO:0000256" key="2">
    <source>
        <dbReference type="ARBA" id="ARBA00022741"/>
    </source>
</evidence>
<keyword evidence="3 8" id="KW-0067">ATP-binding</keyword>
<dbReference type="PROSITE" id="PS50096">
    <property type="entry name" value="IQ"/>
    <property type="match status" value="1"/>
</dbReference>
<feature type="compositionally biased region" description="Basic and acidic residues" evidence="10">
    <location>
        <begin position="1137"/>
        <end position="1150"/>
    </location>
</feature>
<feature type="coiled-coil region" evidence="9">
    <location>
        <begin position="1231"/>
        <end position="1433"/>
    </location>
</feature>
<dbReference type="GO" id="GO:0051015">
    <property type="term" value="F:actin filament binding"/>
    <property type="evidence" value="ECO:0007669"/>
    <property type="project" value="TreeGrafter"/>
</dbReference>
<dbReference type="PANTHER" id="PTHR13140:SF857">
    <property type="entry name" value="MYOSIN-11"/>
    <property type="match status" value="1"/>
</dbReference>
<feature type="domain" description="Myosin motor" evidence="11">
    <location>
        <begin position="79"/>
        <end position="767"/>
    </location>
</feature>
<evidence type="ECO:0000256" key="6">
    <source>
        <dbReference type="ARBA" id="ARBA00023175"/>
    </source>
</evidence>
<reference evidence="12" key="1">
    <citation type="submission" date="2015-03" db="EMBL/GenBank/DDBJ databases">
        <title>Wuchereria bancrofti Genome Sequencing Papua New Guinea Strain.</title>
        <authorList>
            <person name="Small S.T."/>
            <person name="Serre D."/>
            <person name="Zimmerman P.A."/>
        </authorList>
    </citation>
    <scope>NUCLEOTIDE SEQUENCE [LARGE SCALE GENOMIC DNA]</scope>
    <source>
        <strain evidence="12">pt0022</strain>
    </source>
</reference>
<dbReference type="Pfam" id="PF00063">
    <property type="entry name" value="Myosin_head"/>
    <property type="match status" value="1"/>
</dbReference>
<evidence type="ECO:0000256" key="5">
    <source>
        <dbReference type="ARBA" id="ARBA00023123"/>
    </source>
</evidence>
<sequence length="1470" mass="170655">MQSTAFRFLEVSTEYCQSKNNNLTNETTIWIKDPDVEFRRATILEEYDDNVIVGFHDENGHFEKRVIPKSEVNLSSVSYFVEDICNLSELNEACVLEVIRSRYKAQLIHTYSGLFCLVVNPWKNIPIYTKEIMKAYMHSIDKNLNLPPHIYAIAQSTYDGLLSGNNQSILITGESGAGKTVNTKRIIEYLGVLSEYRGEFGISDGIDKRLTAAGTVIEAFANASTIHNSNSSRLGKFIRIDYGDDMTMKGAQIQTYLLEKSRVVKQNNDDRNFHVFYQLLSDGFDKDLRYSFGLGQKASAYKFLNQGGKITDPEIDDTQGAIDTLRAMDTIKFSKHEVEEIFEVVAACILLGEIKFTERSGFDITYVDGVKEVEAACRILGVKTNTLIDALTQPSIKVNDVIIRKSQNLAKTLSSLLGLCKSIYERLFNWILSRCNSTLNETFHPSKSSQTHYIGVLDIAGFEITKMNSFEQFCINYTNEKLQQFFNDFMFIREQQEYLNEGIEWQYVDYGTDMQNTIELIEKPLGLLSLLQEECLVPNGNDQSLLEKLLAANANNSIFTRSRQSARHTTVSHFSIAHYAGNVAYNINGWVEKNKDVIERNGLEVLASSTKPLLQILFPLLEEEKEKSRSKRQSMSSNTVSYLYKEQLLNLLETLNSTVAHFIRCIAPNKTRLPGVVDSHLVLHQLRCNGVLEGIRICRQGYPNRMTFDEFIIRYRILATNIDLGYGEIAVKRFCDATNLDSTSIQIGKTKVYCKIGVISDLENRRKKHLSELMCGIQASIRWYLEQQRYEQLLKNRETILIIQNNIRCFTQISTWNWYRLLLIVKELIPLNKDKVRLEELLKINDELTKELNNLHGNYDEVRKLLDKANCKIKNLEDERESHILQNAEIKEELTQHEELMEMMEKRFDEQHAKVMKIHSCLQENEKKIEFIENEKKNLENELCKSKRDYEREYEFRQQIANDFEICERTKKEIELKMELMDKERDKQSNTIQELKEQVKKLTEHNNQQTDVITNLQRCATELNEKKDKFDDIMIMEKKIRKKLENELAEQEFEMEKLKENAQKAITKVETLKENCREKDREIRRLEKKLDQTIKESETNITEMKKIHKRSKDELQNRLDELKKAYQKLESENKTQKMKLEYSEKERESSVESDYVSGGRQSRLGSRQYSSSSIGSIGSIRTLSRRTVEPENKFSSGFRSPSTFSLSYYAGDLYNLSRSSSQNQFANERKISQLERQIVSAHTDVQMLKREIEVYKTTLAENEKERDMLSQKIRTMDISVKELEQSLKDEERKSHEYELRLKKTQNELEHMRDKYEKAVKDGQTEILEERRKMRLKMDALSRINEVKKRDAGEEQAIEELQKELTIKTSQLSRVLAQVNHLENINKSQGVYGETWEHQSRMALAELESLRDENASLKTKIRRQYREIELLKQQSEIEADVAMLESKTRVSGSISGTNTTGTSTTITTQQH</sequence>
<feature type="region of interest" description="Disordered" evidence="10">
    <location>
        <begin position="1137"/>
        <end position="1171"/>
    </location>
</feature>
<feature type="region of interest" description="Actin-binding" evidence="8">
    <location>
        <begin position="648"/>
        <end position="670"/>
    </location>
</feature>
<evidence type="ECO:0000313" key="13">
    <source>
        <dbReference type="WBParaSite" id="mrna-Wban_01244"/>
    </source>
</evidence>
<feature type="compositionally biased region" description="Low complexity" evidence="10">
    <location>
        <begin position="1157"/>
        <end position="1171"/>
    </location>
</feature>
<dbReference type="GO" id="GO:0005737">
    <property type="term" value="C:cytoplasm"/>
    <property type="evidence" value="ECO:0007669"/>
    <property type="project" value="TreeGrafter"/>
</dbReference>
<proteinExistence type="inferred from homology"/>
<dbReference type="Gene3D" id="1.20.120.720">
    <property type="entry name" value="Myosin VI head, motor domain, U50 subdomain"/>
    <property type="match status" value="1"/>
</dbReference>
<accession>A0AAF5PIS5</accession>
<dbReference type="Gene3D" id="3.40.850.10">
    <property type="entry name" value="Kinesin motor domain"/>
    <property type="match status" value="1"/>
</dbReference>
<feature type="binding site" evidence="8">
    <location>
        <begin position="173"/>
        <end position="180"/>
    </location>
    <ligand>
        <name>ATP</name>
        <dbReference type="ChEBI" id="CHEBI:30616"/>
    </ligand>
</feature>
<dbReference type="SUPFAM" id="SSF90257">
    <property type="entry name" value="Myosin rod fragments"/>
    <property type="match status" value="1"/>
</dbReference>
<reference evidence="12" key="2">
    <citation type="journal article" date="2016" name="Mol. Ecol.">
        <title>Population genomics of the filarial nematode parasite Wuchereria bancrofti from mosquitoes.</title>
        <authorList>
            <person name="Small S.T."/>
            <person name="Reimer L.J."/>
            <person name="Tisch D.J."/>
            <person name="King C.L."/>
            <person name="Christensen B.M."/>
            <person name="Siba P.M."/>
            <person name="Kazura J.W."/>
            <person name="Serre D."/>
            <person name="Zimmerman P.A."/>
        </authorList>
    </citation>
    <scope>NUCLEOTIDE SEQUENCE</scope>
    <source>
        <strain evidence="12">pt0022</strain>
    </source>
</reference>